<keyword evidence="5 6" id="KW-0378">Hydrolase</keyword>
<dbReference type="Proteomes" id="UP000614490">
    <property type="component" value="Unassembled WGS sequence"/>
</dbReference>
<feature type="domain" description="Acylphosphatase-like" evidence="8">
    <location>
        <begin position="3"/>
        <end position="91"/>
    </location>
</feature>
<evidence type="ECO:0000256" key="5">
    <source>
        <dbReference type="PROSITE-ProRule" id="PRU00520"/>
    </source>
</evidence>
<dbReference type="PROSITE" id="PS00151">
    <property type="entry name" value="ACYLPHOSPHATASE_2"/>
    <property type="match status" value="1"/>
</dbReference>
<dbReference type="PROSITE" id="PS51160">
    <property type="entry name" value="ACYLPHOSPHATASE_3"/>
    <property type="match status" value="1"/>
</dbReference>
<accession>A0A931HUL4</accession>
<evidence type="ECO:0000256" key="4">
    <source>
        <dbReference type="ARBA" id="ARBA00047645"/>
    </source>
</evidence>
<evidence type="ECO:0000256" key="3">
    <source>
        <dbReference type="ARBA" id="ARBA00015991"/>
    </source>
</evidence>
<dbReference type="AlphaFoldDB" id="A0A931HUL4"/>
<dbReference type="InterPro" id="IPR020456">
    <property type="entry name" value="Acylphosphatase"/>
</dbReference>
<comment type="catalytic activity">
    <reaction evidence="4 5 6">
        <text>an acyl phosphate + H2O = a carboxylate + phosphate + H(+)</text>
        <dbReference type="Rhea" id="RHEA:14965"/>
        <dbReference type="ChEBI" id="CHEBI:15377"/>
        <dbReference type="ChEBI" id="CHEBI:15378"/>
        <dbReference type="ChEBI" id="CHEBI:29067"/>
        <dbReference type="ChEBI" id="CHEBI:43474"/>
        <dbReference type="ChEBI" id="CHEBI:59918"/>
        <dbReference type="EC" id="3.6.1.7"/>
    </reaction>
</comment>
<evidence type="ECO:0000256" key="1">
    <source>
        <dbReference type="ARBA" id="ARBA00005614"/>
    </source>
</evidence>
<dbReference type="InterPro" id="IPR001792">
    <property type="entry name" value="Acylphosphatase-like_dom"/>
</dbReference>
<comment type="caution">
    <text evidence="9">The sequence shown here is derived from an EMBL/GenBank/DDBJ whole genome shotgun (WGS) entry which is preliminary data.</text>
</comment>
<feature type="active site" evidence="5">
    <location>
        <position position="36"/>
    </location>
</feature>
<proteinExistence type="inferred from homology"/>
<dbReference type="Pfam" id="PF00708">
    <property type="entry name" value="Acylphosphatase"/>
    <property type="match status" value="1"/>
</dbReference>
<keyword evidence="10" id="KW-1185">Reference proteome</keyword>
<dbReference type="SUPFAM" id="SSF54975">
    <property type="entry name" value="Acylphosphatase/BLUF domain-like"/>
    <property type="match status" value="1"/>
</dbReference>
<dbReference type="InterPro" id="IPR017968">
    <property type="entry name" value="Acylphosphatase_CS"/>
</dbReference>
<dbReference type="RefSeq" id="WP_197316102.1">
    <property type="nucleotide sequence ID" value="NZ_JADZSC010000001.1"/>
</dbReference>
<evidence type="ECO:0000256" key="2">
    <source>
        <dbReference type="ARBA" id="ARBA00012150"/>
    </source>
</evidence>
<dbReference type="GO" id="GO:0003998">
    <property type="term" value="F:acylphosphatase activity"/>
    <property type="evidence" value="ECO:0007669"/>
    <property type="project" value="UniProtKB-EC"/>
</dbReference>
<evidence type="ECO:0000313" key="9">
    <source>
        <dbReference type="EMBL" id="MBH0229496.1"/>
    </source>
</evidence>
<evidence type="ECO:0000313" key="10">
    <source>
        <dbReference type="Proteomes" id="UP000614490"/>
    </source>
</evidence>
<evidence type="ECO:0000259" key="8">
    <source>
        <dbReference type="PROSITE" id="PS51160"/>
    </source>
</evidence>
<dbReference type="PROSITE" id="PS00150">
    <property type="entry name" value="ACYLPHOSPHATASE_1"/>
    <property type="match status" value="1"/>
</dbReference>
<name>A0A931HUL4_9BACI</name>
<dbReference type="Gene3D" id="3.30.70.100">
    <property type="match status" value="1"/>
</dbReference>
<protein>
    <recommendedName>
        <fullName evidence="3 5">Acylphosphatase</fullName>
        <ecNumber evidence="2 5">3.6.1.7</ecNumber>
    </recommendedName>
</protein>
<dbReference type="EMBL" id="JADZSC010000001">
    <property type="protein sequence ID" value="MBH0229496.1"/>
    <property type="molecule type" value="Genomic_DNA"/>
</dbReference>
<comment type="similarity">
    <text evidence="1 7">Belongs to the acylphosphatase family.</text>
</comment>
<dbReference type="PRINTS" id="PR00112">
    <property type="entry name" value="ACYLPHPHTASE"/>
</dbReference>
<sequence>MARKHMIVHGRVQGVGFRATAKQIADQLNIQGWVKNKSDGTVEIDAEGESDHLSHFIDQLNQGPSPFAKVSAIDITESETEKGYKKFKIVE</sequence>
<dbReference type="PANTHER" id="PTHR47268">
    <property type="entry name" value="ACYLPHOSPHATASE"/>
    <property type="match status" value="1"/>
</dbReference>
<dbReference type="PANTHER" id="PTHR47268:SF4">
    <property type="entry name" value="ACYLPHOSPHATASE"/>
    <property type="match status" value="1"/>
</dbReference>
<evidence type="ECO:0000256" key="7">
    <source>
        <dbReference type="RuleBase" id="RU004168"/>
    </source>
</evidence>
<reference evidence="9 10" key="1">
    <citation type="journal article" date="2005" name="Int. J. Syst. Evol. Microbiol.">
        <title>Halobacillus yeomjeoni sp. nov., isolated from a marine solar saltern in Korea.</title>
        <authorList>
            <person name="Yoon J.H."/>
            <person name="Kang S.J."/>
            <person name="Lee C.H."/>
            <person name="Oh H.W."/>
            <person name="Oh T.K."/>
        </authorList>
    </citation>
    <scope>NUCLEOTIDE SEQUENCE [LARGE SCALE GENOMIC DNA]</scope>
    <source>
        <strain evidence="9 10">KCTC 3957</strain>
    </source>
</reference>
<dbReference type="EC" id="3.6.1.7" evidence="2 5"/>
<dbReference type="InterPro" id="IPR036046">
    <property type="entry name" value="Acylphosphatase-like_dom_sf"/>
</dbReference>
<organism evidence="9 10">
    <name type="scientific">Halobacillus yeomjeoni</name>
    <dbReference type="NCBI Taxonomy" id="311194"/>
    <lineage>
        <taxon>Bacteria</taxon>
        <taxon>Bacillati</taxon>
        <taxon>Bacillota</taxon>
        <taxon>Bacilli</taxon>
        <taxon>Bacillales</taxon>
        <taxon>Bacillaceae</taxon>
        <taxon>Halobacillus</taxon>
    </lineage>
</organism>
<evidence type="ECO:0000256" key="6">
    <source>
        <dbReference type="RuleBase" id="RU000553"/>
    </source>
</evidence>
<gene>
    <name evidence="9" type="ORF">H0267_04635</name>
</gene>
<feature type="active site" evidence="5">
    <location>
        <position position="18"/>
    </location>
</feature>